<gene>
    <name evidence="4" type="primary">mtbp</name>
</gene>
<feature type="compositionally biased region" description="Low complexity" evidence="1">
    <location>
        <begin position="480"/>
        <end position="500"/>
    </location>
</feature>
<dbReference type="InterPro" id="IPR029420">
    <property type="entry name" value="MTBP_central"/>
</dbReference>
<reference evidence="4" key="3">
    <citation type="submission" date="2025-09" db="UniProtKB">
        <authorList>
            <consortium name="Ensembl"/>
        </authorList>
    </citation>
    <scope>IDENTIFICATION</scope>
</reference>
<dbReference type="PANTHER" id="PTHR14382">
    <property type="entry name" value="MDM2-BINDING PROTEIN"/>
    <property type="match status" value="1"/>
</dbReference>
<name>A0A8C4TBH1_ERPCA</name>
<dbReference type="GO" id="GO:0007089">
    <property type="term" value="P:traversing start control point of mitotic cell cycle"/>
    <property type="evidence" value="ECO:0007669"/>
    <property type="project" value="TreeGrafter"/>
</dbReference>
<dbReference type="GO" id="GO:0000776">
    <property type="term" value="C:kinetochore"/>
    <property type="evidence" value="ECO:0007669"/>
    <property type="project" value="TreeGrafter"/>
</dbReference>
<dbReference type="GeneTree" id="ENSGT00390000003305"/>
<reference evidence="4" key="1">
    <citation type="submission" date="2021-06" db="EMBL/GenBank/DDBJ databases">
        <authorList>
            <consortium name="Wellcome Sanger Institute Data Sharing"/>
        </authorList>
    </citation>
    <scope>NUCLEOTIDE SEQUENCE [LARGE SCALE GENOMIC DNA]</scope>
</reference>
<dbReference type="Pfam" id="PF14919">
    <property type="entry name" value="MTBP_mid"/>
    <property type="match status" value="1"/>
</dbReference>
<feature type="compositionally biased region" description="Basic and acidic residues" evidence="1">
    <location>
        <begin position="527"/>
        <end position="554"/>
    </location>
</feature>
<dbReference type="Pfam" id="PF14920">
    <property type="entry name" value="MTBP_C"/>
    <property type="match status" value="1"/>
</dbReference>
<evidence type="ECO:0000313" key="5">
    <source>
        <dbReference type="Proteomes" id="UP000694620"/>
    </source>
</evidence>
<keyword evidence="5" id="KW-1185">Reference proteome</keyword>
<evidence type="ECO:0000259" key="2">
    <source>
        <dbReference type="Pfam" id="PF14919"/>
    </source>
</evidence>
<reference evidence="4" key="2">
    <citation type="submission" date="2025-08" db="UniProtKB">
        <authorList>
            <consortium name="Ensembl"/>
        </authorList>
    </citation>
    <scope>IDENTIFICATION</scope>
</reference>
<dbReference type="AlphaFoldDB" id="A0A8C4TBH1"/>
<accession>A0A8C4TBH1</accession>
<protein>
    <recommendedName>
        <fullName evidence="6">Mdm2-binding protein</fullName>
    </recommendedName>
</protein>
<evidence type="ECO:0008006" key="6">
    <source>
        <dbReference type="Google" id="ProtNLM"/>
    </source>
</evidence>
<evidence type="ECO:0000259" key="3">
    <source>
        <dbReference type="Pfam" id="PF14920"/>
    </source>
</evidence>
<dbReference type="Ensembl" id="ENSECRT00000030605.1">
    <property type="protein sequence ID" value="ENSECRP00000029968.1"/>
    <property type="gene ID" value="ENSECRG00000020349.1"/>
</dbReference>
<dbReference type="InterPro" id="IPR029418">
    <property type="entry name" value="MTBP_C"/>
</dbReference>
<evidence type="ECO:0000256" key="1">
    <source>
        <dbReference type="SAM" id="MobiDB-lite"/>
    </source>
</evidence>
<dbReference type="PANTHER" id="PTHR14382:SF1">
    <property type="entry name" value="MDM2-BINDING PROTEIN"/>
    <property type="match status" value="1"/>
</dbReference>
<feature type="domain" description="DM2" evidence="2">
    <location>
        <begin position="26"/>
        <end position="357"/>
    </location>
</feature>
<sequence length="628" mass="71060">MPISSLFSLEGSDNFSVRASNKNYNEVFHYYKPVLELVQLLQISDLPLYFYSGMEFELTVSSKIKPSHQSNLLLDQLCTLQGKVGAVFSLSCTVSSIAIPSASQLSSRKWKEFIIKKPKSLSGPCVELKGEHCKYFLLVQGDGNGSCKARLIHSANQLNGAAAISTINGLLKDKVICREDVLTKWIDNISFLNENHLLQREDKVAQLQENVLKDYLRNREENGKPAYIQVNDLKKLLTFTKEKYMEAYEVGLPKTTILEWDKMRNNPKEQLDHEISHPHSSDLPEKSALPNLERTAQMMRMSTILTRSTESILGPRNSHRVFSIQLDAKELLKYFTPEGLPMVELQPLEIHKGENTFQPLLDLTPLKLQHLSFKEATTSHYHGIEFCLDEQRALERDKAFAKLQSRLIKFETHTTCSKESCATAFALSPVPSPAVLSEPGSVPDGEIFQSEHKTEMSKQKCTFEGAEGIQMRKRFAKSASTDSLISQSSSNSSGLSHLVSAPQDQKNRSITSNFHKQQHITSLKSTAKQEHDSLEKSQESIKDNPKKESRSQKHTKMLEEVVAKTLKHHGITGEHANFSIFSQRLFEICKLYLKDLKTSRGLYEEMNKAANSNVKQVIEWVLEKTTKK</sequence>
<proteinExistence type="predicted"/>
<dbReference type="Proteomes" id="UP000694620">
    <property type="component" value="Chromosome 13"/>
</dbReference>
<dbReference type="GO" id="GO:0034501">
    <property type="term" value="P:protein localization to kinetochore"/>
    <property type="evidence" value="ECO:0007669"/>
    <property type="project" value="TreeGrafter"/>
</dbReference>
<feature type="region of interest" description="Disordered" evidence="1">
    <location>
        <begin position="480"/>
        <end position="554"/>
    </location>
</feature>
<dbReference type="GO" id="GO:0031396">
    <property type="term" value="P:regulation of protein ubiquitination"/>
    <property type="evidence" value="ECO:0007669"/>
    <property type="project" value="InterPro"/>
</dbReference>
<dbReference type="InterPro" id="IPR039061">
    <property type="entry name" value="MTBP"/>
</dbReference>
<organism evidence="4 5">
    <name type="scientific">Erpetoichthys calabaricus</name>
    <name type="common">Rope fish</name>
    <name type="synonym">Calamoichthys calabaricus</name>
    <dbReference type="NCBI Taxonomy" id="27687"/>
    <lineage>
        <taxon>Eukaryota</taxon>
        <taxon>Metazoa</taxon>
        <taxon>Chordata</taxon>
        <taxon>Craniata</taxon>
        <taxon>Vertebrata</taxon>
        <taxon>Euteleostomi</taxon>
        <taxon>Actinopterygii</taxon>
        <taxon>Polypteriformes</taxon>
        <taxon>Polypteridae</taxon>
        <taxon>Erpetoichthys</taxon>
    </lineage>
</organism>
<feature type="domain" description="MDN2-binding protein C-terminal" evidence="3">
    <location>
        <begin position="362"/>
        <end position="618"/>
    </location>
</feature>
<evidence type="ECO:0000313" key="4">
    <source>
        <dbReference type="Ensembl" id="ENSECRP00000029968.1"/>
    </source>
</evidence>
<feature type="compositionally biased region" description="Polar residues" evidence="1">
    <location>
        <begin position="502"/>
        <end position="526"/>
    </location>
</feature>